<proteinExistence type="predicted"/>
<reference evidence="1 2" key="1">
    <citation type="submission" date="2020-02" db="EMBL/GenBank/DDBJ databases">
        <authorList>
            <person name="Criscuolo A."/>
        </authorList>
    </citation>
    <scope>NUCLEOTIDE SEQUENCE [LARGE SCALE GENOMIC DNA]</scope>
    <source>
        <strain evidence="1">CECT7796</strain>
    </source>
</reference>
<accession>A0ABN7EQ06</accession>
<evidence type="ECO:0000313" key="2">
    <source>
        <dbReference type="Proteomes" id="UP000474567"/>
    </source>
</evidence>
<sequence length="65" mass="8151">MIFLKDAHRSERNYFTKLIFYHFKIIKSLKHTYYPDRISIIKRYVADYNLPYTSYPFYYAVRSHF</sequence>
<dbReference type="Proteomes" id="UP000474567">
    <property type="component" value="Unassembled WGS sequence"/>
</dbReference>
<gene>
    <name evidence="1" type="ORF">FLACOL7796_04244</name>
</gene>
<evidence type="ECO:0000313" key="1">
    <source>
        <dbReference type="EMBL" id="CAA9202359.1"/>
    </source>
</evidence>
<name>A0ABN7EQ06_9FLAO</name>
<dbReference type="EMBL" id="CADCST010000132">
    <property type="protein sequence ID" value="CAA9202359.1"/>
    <property type="molecule type" value="Genomic_DNA"/>
</dbReference>
<protein>
    <submittedName>
        <fullName evidence="1">Uncharacterized protein</fullName>
    </submittedName>
</protein>
<comment type="caution">
    <text evidence="1">The sequence shown here is derived from an EMBL/GenBank/DDBJ whole genome shotgun (WGS) entry which is preliminary data.</text>
</comment>
<organism evidence="1 2">
    <name type="scientific">Flavobacterium collinsii</name>
    <dbReference type="NCBI Taxonomy" id="1114861"/>
    <lineage>
        <taxon>Bacteria</taxon>
        <taxon>Pseudomonadati</taxon>
        <taxon>Bacteroidota</taxon>
        <taxon>Flavobacteriia</taxon>
        <taxon>Flavobacteriales</taxon>
        <taxon>Flavobacteriaceae</taxon>
        <taxon>Flavobacterium</taxon>
    </lineage>
</organism>
<keyword evidence="2" id="KW-1185">Reference proteome</keyword>